<evidence type="ECO:0000313" key="2">
    <source>
        <dbReference type="EMBL" id="MBW0483023.1"/>
    </source>
</evidence>
<accession>A0A9Q3GWM8</accession>
<name>A0A9Q3GWM8_9BASI</name>
<comment type="caution">
    <text evidence="2">The sequence shown here is derived from an EMBL/GenBank/DDBJ whole genome shotgun (WGS) entry which is preliminary data.</text>
</comment>
<reference evidence="2" key="1">
    <citation type="submission" date="2021-03" db="EMBL/GenBank/DDBJ databases">
        <title>Draft genome sequence of rust myrtle Austropuccinia psidii MF-1, a brazilian biotype.</title>
        <authorList>
            <person name="Quecine M.C."/>
            <person name="Pachon D.M.R."/>
            <person name="Bonatelli M.L."/>
            <person name="Correr F.H."/>
            <person name="Franceschini L.M."/>
            <person name="Leite T.F."/>
            <person name="Margarido G.R.A."/>
            <person name="Almeida C.A."/>
            <person name="Ferrarezi J.A."/>
            <person name="Labate C.A."/>
        </authorList>
    </citation>
    <scope>NUCLEOTIDE SEQUENCE</scope>
    <source>
        <strain evidence="2">MF-1</strain>
    </source>
</reference>
<gene>
    <name evidence="2" type="ORF">O181_022738</name>
</gene>
<dbReference type="EMBL" id="AVOT02007040">
    <property type="protein sequence ID" value="MBW0483023.1"/>
    <property type="molecule type" value="Genomic_DNA"/>
</dbReference>
<dbReference type="Proteomes" id="UP000765509">
    <property type="component" value="Unassembled WGS sequence"/>
</dbReference>
<proteinExistence type="predicted"/>
<organism evidence="2 3">
    <name type="scientific">Austropuccinia psidii MF-1</name>
    <dbReference type="NCBI Taxonomy" id="1389203"/>
    <lineage>
        <taxon>Eukaryota</taxon>
        <taxon>Fungi</taxon>
        <taxon>Dikarya</taxon>
        <taxon>Basidiomycota</taxon>
        <taxon>Pucciniomycotina</taxon>
        <taxon>Pucciniomycetes</taxon>
        <taxon>Pucciniales</taxon>
        <taxon>Sphaerophragmiaceae</taxon>
        <taxon>Austropuccinia</taxon>
    </lineage>
</organism>
<feature type="compositionally biased region" description="Polar residues" evidence="1">
    <location>
        <begin position="7"/>
        <end position="32"/>
    </location>
</feature>
<sequence>MDLLPVKNNNDSSGDTMEQVSPYSMSLPNETIPQKLDTPGIQSGLEGTCEDEPLVGHQQSRINNRATMLKVIGPCHSTLITSEIDPIHKETKELSNIVRRNIKYIL</sequence>
<dbReference type="AlphaFoldDB" id="A0A9Q3GWM8"/>
<evidence type="ECO:0000256" key="1">
    <source>
        <dbReference type="SAM" id="MobiDB-lite"/>
    </source>
</evidence>
<keyword evidence="3" id="KW-1185">Reference proteome</keyword>
<evidence type="ECO:0000313" key="3">
    <source>
        <dbReference type="Proteomes" id="UP000765509"/>
    </source>
</evidence>
<protein>
    <submittedName>
        <fullName evidence="2">Uncharacterized protein</fullName>
    </submittedName>
</protein>
<feature type="region of interest" description="Disordered" evidence="1">
    <location>
        <begin position="1"/>
        <end position="41"/>
    </location>
</feature>